<reference evidence="1 2" key="1">
    <citation type="submission" date="2023-02" db="EMBL/GenBank/DDBJ databases">
        <title>LHISI_Scaffold_Assembly.</title>
        <authorList>
            <person name="Stuart O.P."/>
            <person name="Cleave R."/>
            <person name="Magrath M.J.L."/>
            <person name="Mikheyev A.S."/>
        </authorList>
    </citation>
    <scope>NUCLEOTIDE SEQUENCE [LARGE SCALE GENOMIC DNA]</scope>
    <source>
        <strain evidence="1">Daus_M_001</strain>
        <tissue evidence="1">Leg muscle</tissue>
    </source>
</reference>
<accession>A0ABQ9HB16</accession>
<dbReference type="EMBL" id="JARBHB010000006">
    <property type="protein sequence ID" value="KAJ8881391.1"/>
    <property type="molecule type" value="Genomic_DNA"/>
</dbReference>
<protein>
    <submittedName>
        <fullName evidence="1">Uncharacterized protein</fullName>
    </submittedName>
</protein>
<name>A0ABQ9HB16_9NEOP</name>
<evidence type="ECO:0000313" key="2">
    <source>
        <dbReference type="Proteomes" id="UP001159363"/>
    </source>
</evidence>
<comment type="caution">
    <text evidence="1">The sequence shown here is derived from an EMBL/GenBank/DDBJ whole genome shotgun (WGS) entry which is preliminary data.</text>
</comment>
<sequence length="79" mass="9116">MLMAGQRFTQMTEITSSFDMPCSYKIMFYHFEKELKSAIHEIVWLEIEAAAKEEARLAMAAGVVYEAWIPLIDLVKDRA</sequence>
<proteinExistence type="predicted"/>
<keyword evidence="2" id="KW-1185">Reference proteome</keyword>
<organism evidence="1 2">
    <name type="scientific">Dryococelus australis</name>
    <dbReference type="NCBI Taxonomy" id="614101"/>
    <lineage>
        <taxon>Eukaryota</taxon>
        <taxon>Metazoa</taxon>
        <taxon>Ecdysozoa</taxon>
        <taxon>Arthropoda</taxon>
        <taxon>Hexapoda</taxon>
        <taxon>Insecta</taxon>
        <taxon>Pterygota</taxon>
        <taxon>Neoptera</taxon>
        <taxon>Polyneoptera</taxon>
        <taxon>Phasmatodea</taxon>
        <taxon>Verophasmatodea</taxon>
        <taxon>Anareolatae</taxon>
        <taxon>Phasmatidae</taxon>
        <taxon>Eurycanthinae</taxon>
        <taxon>Dryococelus</taxon>
    </lineage>
</organism>
<dbReference type="Proteomes" id="UP001159363">
    <property type="component" value="Chromosome 5"/>
</dbReference>
<gene>
    <name evidence="1" type="ORF">PR048_017872</name>
</gene>
<evidence type="ECO:0000313" key="1">
    <source>
        <dbReference type="EMBL" id="KAJ8881391.1"/>
    </source>
</evidence>